<reference evidence="4" key="1">
    <citation type="submission" date="2021-10" db="EMBL/GenBank/DDBJ databases">
        <title>Tropical sea cucumber genome reveals ecological adaptation and Cuvierian tubules defense mechanism.</title>
        <authorList>
            <person name="Chen T."/>
        </authorList>
    </citation>
    <scope>NUCLEOTIDE SEQUENCE</scope>
    <source>
        <strain evidence="4">Nanhai2018</strain>
        <tissue evidence="4">Muscle</tissue>
    </source>
</reference>
<dbReference type="GO" id="GO:0006869">
    <property type="term" value="P:lipid transport"/>
    <property type="evidence" value="ECO:0007669"/>
    <property type="project" value="InterPro"/>
</dbReference>
<feature type="transmembrane region" description="Helical" evidence="3">
    <location>
        <begin position="279"/>
        <end position="303"/>
    </location>
</feature>
<keyword evidence="3" id="KW-1133">Transmembrane helix</keyword>
<comment type="similarity">
    <text evidence="1">Belongs to the apolipoprotein L family.</text>
</comment>
<feature type="coiled-coil region" evidence="2">
    <location>
        <begin position="137"/>
        <end position="197"/>
    </location>
</feature>
<evidence type="ECO:0000256" key="2">
    <source>
        <dbReference type="SAM" id="Coils"/>
    </source>
</evidence>
<dbReference type="GO" id="GO:0042157">
    <property type="term" value="P:lipoprotein metabolic process"/>
    <property type="evidence" value="ECO:0007669"/>
    <property type="project" value="InterPro"/>
</dbReference>
<dbReference type="Pfam" id="PF05461">
    <property type="entry name" value="ApoL"/>
    <property type="match status" value="1"/>
</dbReference>
<feature type="transmembrane region" description="Helical" evidence="3">
    <location>
        <begin position="52"/>
        <end position="69"/>
    </location>
</feature>
<keyword evidence="2" id="KW-0175">Coiled coil</keyword>
<keyword evidence="3" id="KW-0472">Membrane</keyword>
<dbReference type="GO" id="GO:0008289">
    <property type="term" value="F:lipid binding"/>
    <property type="evidence" value="ECO:0007669"/>
    <property type="project" value="InterPro"/>
</dbReference>
<accession>A0A9Q1C2L7</accession>
<name>A0A9Q1C2L7_HOLLE</name>
<dbReference type="AlphaFoldDB" id="A0A9Q1C2L7"/>
<gene>
    <name evidence="4" type="ORF">HOLleu_18006</name>
</gene>
<evidence type="ECO:0000313" key="4">
    <source>
        <dbReference type="EMBL" id="KAJ8037237.1"/>
    </source>
</evidence>
<protein>
    <submittedName>
        <fullName evidence="4">Uncharacterized protein</fullName>
    </submittedName>
</protein>
<proteinExistence type="inferred from homology"/>
<feature type="transmembrane region" description="Helical" evidence="3">
    <location>
        <begin position="250"/>
        <end position="273"/>
    </location>
</feature>
<keyword evidence="5" id="KW-1185">Reference proteome</keyword>
<comment type="caution">
    <text evidence="4">The sequence shown here is derived from an EMBL/GenBank/DDBJ whole genome shotgun (WGS) entry which is preliminary data.</text>
</comment>
<dbReference type="GO" id="GO:0016020">
    <property type="term" value="C:membrane"/>
    <property type="evidence" value="ECO:0007669"/>
    <property type="project" value="TreeGrafter"/>
</dbReference>
<feature type="transmembrane region" description="Helical" evidence="3">
    <location>
        <begin position="116"/>
        <end position="134"/>
    </location>
</feature>
<dbReference type="PANTHER" id="PTHR14096">
    <property type="entry name" value="APOLIPOPROTEIN L"/>
    <property type="match status" value="1"/>
</dbReference>
<evidence type="ECO:0000256" key="1">
    <source>
        <dbReference type="ARBA" id="ARBA00010090"/>
    </source>
</evidence>
<keyword evidence="3" id="KW-0812">Transmembrane</keyword>
<sequence>MENKLNTQDHGDMAADVALTSLVIVRISHLCHLVGWTNFSDLMLSKRNQKRAAAFLLCFVVMLLSLRMLDVQTDSTAMVNIKGNYQRSLSSSRKEMEYGLIDFIIVPTESTYVRQWLRLALVIALIVLEILAMIKSLKKVQRDQNEYEERLNALVQNREEEKDMFLQNLTNKYAATIKQLQEEKASLIEIIAAQNIRRRLEHTLESCQNLSDAILNANFLDPEGIFGDDAIDLLRTLAEECDSNRKRRHIGIITGSAASIVGGGLSIAGAALIPVTFGASVGLLAAGAVVGAVGSGVSVGFNLEKFFKDKKRVRLVKPALEDYIAFNKSFLKAALQIFATVAITEALKTWKNLPENETFTYVKEKATTALPEFSEKYRNAERANEKLKCIIEYSGFLLEQLVLLLTKVRQEGYGNAELDRWNVEVFEKIKACDLEILPDVASGASEYIRFYLTQQTFARFVCSMFSRDDSPDDFDASGNLKERRVEKTLSFFKTSSTAGRAVLPIIDIGQDGATIGTEIARVARGISAAGIILSSIGVDKDLAFIEHSAYRLVKNKQDELSQSFWQLANVMEKVNTNLQAQ</sequence>
<dbReference type="PANTHER" id="PTHR14096:SF28">
    <property type="entry name" value="APOLIPOPROTEIN L, 1-RELATED"/>
    <property type="match status" value="1"/>
</dbReference>
<dbReference type="Proteomes" id="UP001152320">
    <property type="component" value="Chromosome 8"/>
</dbReference>
<dbReference type="InterPro" id="IPR008405">
    <property type="entry name" value="ApoL"/>
</dbReference>
<organism evidence="4 5">
    <name type="scientific">Holothuria leucospilota</name>
    <name type="common">Black long sea cucumber</name>
    <name type="synonym">Mertensiothuria leucospilota</name>
    <dbReference type="NCBI Taxonomy" id="206669"/>
    <lineage>
        <taxon>Eukaryota</taxon>
        <taxon>Metazoa</taxon>
        <taxon>Echinodermata</taxon>
        <taxon>Eleutherozoa</taxon>
        <taxon>Echinozoa</taxon>
        <taxon>Holothuroidea</taxon>
        <taxon>Aspidochirotacea</taxon>
        <taxon>Aspidochirotida</taxon>
        <taxon>Holothuriidae</taxon>
        <taxon>Holothuria</taxon>
    </lineage>
</organism>
<evidence type="ECO:0000256" key="3">
    <source>
        <dbReference type="SAM" id="Phobius"/>
    </source>
</evidence>
<dbReference type="EMBL" id="JAIZAY010000008">
    <property type="protein sequence ID" value="KAJ8037237.1"/>
    <property type="molecule type" value="Genomic_DNA"/>
</dbReference>
<evidence type="ECO:0000313" key="5">
    <source>
        <dbReference type="Proteomes" id="UP001152320"/>
    </source>
</evidence>
<dbReference type="GO" id="GO:0005576">
    <property type="term" value="C:extracellular region"/>
    <property type="evidence" value="ECO:0007669"/>
    <property type="project" value="InterPro"/>
</dbReference>